<organism evidence="1 2">
    <name type="scientific">Aldrovandia affinis</name>
    <dbReference type="NCBI Taxonomy" id="143900"/>
    <lineage>
        <taxon>Eukaryota</taxon>
        <taxon>Metazoa</taxon>
        <taxon>Chordata</taxon>
        <taxon>Craniata</taxon>
        <taxon>Vertebrata</taxon>
        <taxon>Euteleostomi</taxon>
        <taxon>Actinopterygii</taxon>
        <taxon>Neopterygii</taxon>
        <taxon>Teleostei</taxon>
        <taxon>Notacanthiformes</taxon>
        <taxon>Halosauridae</taxon>
        <taxon>Aldrovandia</taxon>
    </lineage>
</organism>
<name>A0AAD7T8B8_9TELE</name>
<dbReference type="Proteomes" id="UP001221898">
    <property type="component" value="Unassembled WGS sequence"/>
</dbReference>
<dbReference type="EMBL" id="JAINUG010000007">
    <property type="protein sequence ID" value="KAJ8416195.1"/>
    <property type="molecule type" value="Genomic_DNA"/>
</dbReference>
<reference evidence="1" key="1">
    <citation type="journal article" date="2023" name="Science">
        <title>Genome structures resolve the early diversification of teleost fishes.</title>
        <authorList>
            <person name="Parey E."/>
            <person name="Louis A."/>
            <person name="Montfort J."/>
            <person name="Bouchez O."/>
            <person name="Roques C."/>
            <person name="Iampietro C."/>
            <person name="Lluch J."/>
            <person name="Castinel A."/>
            <person name="Donnadieu C."/>
            <person name="Desvignes T."/>
            <person name="Floi Bucao C."/>
            <person name="Jouanno E."/>
            <person name="Wen M."/>
            <person name="Mejri S."/>
            <person name="Dirks R."/>
            <person name="Jansen H."/>
            <person name="Henkel C."/>
            <person name="Chen W.J."/>
            <person name="Zahm M."/>
            <person name="Cabau C."/>
            <person name="Klopp C."/>
            <person name="Thompson A.W."/>
            <person name="Robinson-Rechavi M."/>
            <person name="Braasch I."/>
            <person name="Lecointre G."/>
            <person name="Bobe J."/>
            <person name="Postlethwait J.H."/>
            <person name="Berthelot C."/>
            <person name="Roest Crollius H."/>
            <person name="Guiguen Y."/>
        </authorList>
    </citation>
    <scope>NUCLEOTIDE SEQUENCE</scope>
    <source>
        <strain evidence="1">NC1722</strain>
    </source>
</reference>
<evidence type="ECO:0000313" key="2">
    <source>
        <dbReference type="Proteomes" id="UP001221898"/>
    </source>
</evidence>
<comment type="caution">
    <text evidence="1">The sequence shown here is derived from an EMBL/GenBank/DDBJ whole genome shotgun (WGS) entry which is preliminary data.</text>
</comment>
<dbReference type="AlphaFoldDB" id="A0AAD7T8B8"/>
<keyword evidence="2" id="KW-1185">Reference proteome</keyword>
<protein>
    <submittedName>
        <fullName evidence="1">Uncharacterized protein</fullName>
    </submittedName>
</protein>
<sequence>MAPWLKGRRCWLWQSHTTPSSSVGGPATLRRSAPPGLCLGSAGGRGGAGYGGGVTLEEVREALMGLRDGRAPGHDGLLRSSMWLSGTSWGRISWRSTGPF</sequence>
<accession>A0AAD7T8B8</accession>
<proteinExistence type="predicted"/>
<gene>
    <name evidence="1" type="ORF">AAFF_G00382170</name>
</gene>
<evidence type="ECO:0000313" key="1">
    <source>
        <dbReference type="EMBL" id="KAJ8416195.1"/>
    </source>
</evidence>